<evidence type="ECO:0000313" key="9">
    <source>
        <dbReference type="Proteomes" id="UP001597114"/>
    </source>
</evidence>
<feature type="region of interest" description="Disordered" evidence="6">
    <location>
        <begin position="361"/>
        <end position="396"/>
    </location>
</feature>
<dbReference type="NCBIfam" id="TIGR02352">
    <property type="entry name" value="thiamin_ThiO"/>
    <property type="match status" value="1"/>
</dbReference>
<proteinExistence type="predicted"/>
<protein>
    <recommendedName>
        <fullName evidence="5">glycine oxidase</fullName>
        <ecNumber evidence="5">1.4.3.19</ecNumber>
    </recommendedName>
</protein>
<comment type="catalytic activity">
    <reaction evidence="4">
        <text>glycine + O2 + H2O = glyoxylate + H2O2 + NH4(+)</text>
        <dbReference type="Rhea" id="RHEA:11532"/>
        <dbReference type="ChEBI" id="CHEBI:15377"/>
        <dbReference type="ChEBI" id="CHEBI:15379"/>
        <dbReference type="ChEBI" id="CHEBI:16240"/>
        <dbReference type="ChEBI" id="CHEBI:28938"/>
        <dbReference type="ChEBI" id="CHEBI:36655"/>
        <dbReference type="ChEBI" id="CHEBI:57305"/>
        <dbReference type="EC" id="1.4.3.19"/>
    </reaction>
</comment>
<accession>A0ABW4EVY7</accession>
<evidence type="ECO:0000256" key="5">
    <source>
        <dbReference type="ARBA" id="ARBA00050018"/>
    </source>
</evidence>
<dbReference type="InterPro" id="IPR012727">
    <property type="entry name" value="Gly_oxidase_ThiO"/>
</dbReference>
<evidence type="ECO:0000313" key="8">
    <source>
        <dbReference type="EMBL" id="MFD1519403.1"/>
    </source>
</evidence>
<comment type="caution">
    <text evidence="8">The sequence shown here is derived from an EMBL/GenBank/DDBJ whole genome shotgun (WGS) entry which is preliminary data.</text>
</comment>
<dbReference type="SUPFAM" id="SSF54373">
    <property type="entry name" value="FAD-linked reductases, C-terminal domain"/>
    <property type="match status" value="1"/>
</dbReference>
<sequence>MTNSRLAFIGAGVIGLSCAWRAASAGLRVTVVDPAPASGASWVAGGMLAPVTEAWPGEEDLLELGVESVRRWPGFAEELGAAAGQSAGLRTEGTVVVATGSGDRAELDTLAGYLARLGRAVERLSGRELRRLEPALGPDVRGGLSVPGDLAVDNRMLLAALRTAAERAGATFVESTARAVLDDGTRVTGVRTDAGDLESDVVIVCAGAHSGALHPVLDGLVRPVKGEILRLAHRTGAFPPPSRTVRALVDGRPVYAVPRDGGGLVIGATQAETGFDTEVTVGGVRDLLRDAERVLPGIAEYALVESAAGLRPGSPDNLPLVGALGPEGLLVATGHHRNGMLLAPVTADAVLQLLHGRPVPDAMRPADPARVNGAAPSAGRGHRYPEEVARARVDQR</sequence>
<dbReference type="SUPFAM" id="SSF51905">
    <property type="entry name" value="FAD/NAD(P)-binding domain"/>
    <property type="match status" value="1"/>
</dbReference>
<dbReference type="Gene3D" id="3.50.50.60">
    <property type="entry name" value="FAD/NAD(P)-binding domain"/>
    <property type="match status" value="1"/>
</dbReference>
<comment type="pathway">
    <text evidence="1">Cofactor biosynthesis; thiamine diphosphate biosynthesis.</text>
</comment>
<evidence type="ECO:0000256" key="2">
    <source>
        <dbReference type="ARBA" id="ARBA00022977"/>
    </source>
</evidence>
<organism evidence="8 9">
    <name type="scientific">Pseudonocardia yunnanensis</name>
    <dbReference type="NCBI Taxonomy" id="58107"/>
    <lineage>
        <taxon>Bacteria</taxon>
        <taxon>Bacillati</taxon>
        <taxon>Actinomycetota</taxon>
        <taxon>Actinomycetes</taxon>
        <taxon>Pseudonocardiales</taxon>
        <taxon>Pseudonocardiaceae</taxon>
        <taxon>Pseudonocardia</taxon>
    </lineage>
</organism>
<dbReference type="RefSeq" id="WP_344728506.1">
    <property type="nucleotide sequence ID" value="NZ_BAAAUS010000052.1"/>
</dbReference>
<keyword evidence="9" id="KW-1185">Reference proteome</keyword>
<keyword evidence="2" id="KW-0784">Thiamine biosynthesis</keyword>
<evidence type="ECO:0000259" key="7">
    <source>
        <dbReference type="Pfam" id="PF01266"/>
    </source>
</evidence>
<dbReference type="GO" id="GO:0043799">
    <property type="term" value="F:glycine oxidase activity"/>
    <property type="evidence" value="ECO:0007669"/>
    <property type="project" value="UniProtKB-EC"/>
</dbReference>
<gene>
    <name evidence="8" type="primary">thiO</name>
    <name evidence="8" type="ORF">ACFSJD_18065</name>
</gene>
<dbReference type="PANTHER" id="PTHR13847">
    <property type="entry name" value="SARCOSINE DEHYDROGENASE-RELATED"/>
    <property type="match status" value="1"/>
</dbReference>
<evidence type="ECO:0000256" key="4">
    <source>
        <dbReference type="ARBA" id="ARBA00049872"/>
    </source>
</evidence>
<reference evidence="9" key="1">
    <citation type="journal article" date="2019" name="Int. J. Syst. Evol. Microbiol.">
        <title>The Global Catalogue of Microorganisms (GCM) 10K type strain sequencing project: providing services to taxonomists for standard genome sequencing and annotation.</title>
        <authorList>
            <consortium name="The Broad Institute Genomics Platform"/>
            <consortium name="The Broad Institute Genome Sequencing Center for Infectious Disease"/>
            <person name="Wu L."/>
            <person name="Ma J."/>
        </authorList>
    </citation>
    <scope>NUCLEOTIDE SEQUENCE [LARGE SCALE GENOMIC DNA]</scope>
    <source>
        <strain evidence="9">CCM 7043</strain>
    </source>
</reference>
<evidence type="ECO:0000256" key="3">
    <source>
        <dbReference type="ARBA" id="ARBA00023002"/>
    </source>
</evidence>
<evidence type="ECO:0000256" key="1">
    <source>
        <dbReference type="ARBA" id="ARBA00004948"/>
    </source>
</evidence>
<dbReference type="InterPro" id="IPR006076">
    <property type="entry name" value="FAD-dep_OxRdtase"/>
</dbReference>
<name>A0ABW4EVY7_9PSEU</name>
<evidence type="ECO:0000256" key="6">
    <source>
        <dbReference type="SAM" id="MobiDB-lite"/>
    </source>
</evidence>
<feature type="compositionally biased region" description="Basic and acidic residues" evidence="6">
    <location>
        <begin position="383"/>
        <end position="396"/>
    </location>
</feature>
<dbReference type="InterPro" id="IPR036188">
    <property type="entry name" value="FAD/NAD-bd_sf"/>
</dbReference>
<dbReference type="EC" id="1.4.3.19" evidence="5"/>
<keyword evidence="3 8" id="KW-0560">Oxidoreductase</keyword>
<dbReference type="PANTHER" id="PTHR13847:SF289">
    <property type="entry name" value="GLYCINE OXIDASE"/>
    <property type="match status" value="1"/>
</dbReference>
<dbReference type="Proteomes" id="UP001597114">
    <property type="component" value="Unassembled WGS sequence"/>
</dbReference>
<feature type="domain" description="FAD dependent oxidoreductase" evidence="7">
    <location>
        <begin position="9"/>
        <end position="351"/>
    </location>
</feature>
<dbReference type="EMBL" id="JBHUCO010000017">
    <property type="protein sequence ID" value="MFD1519403.1"/>
    <property type="molecule type" value="Genomic_DNA"/>
</dbReference>
<dbReference type="PROSITE" id="PS51257">
    <property type="entry name" value="PROKAR_LIPOPROTEIN"/>
    <property type="match status" value="1"/>
</dbReference>
<dbReference type="Gene3D" id="3.30.9.10">
    <property type="entry name" value="D-Amino Acid Oxidase, subunit A, domain 2"/>
    <property type="match status" value="1"/>
</dbReference>
<dbReference type="Pfam" id="PF01266">
    <property type="entry name" value="DAO"/>
    <property type="match status" value="1"/>
</dbReference>